<feature type="signal peptide" evidence="1">
    <location>
        <begin position="1"/>
        <end position="24"/>
    </location>
</feature>
<accession>A0A0E0R812</accession>
<evidence type="ECO:0000313" key="2">
    <source>
        <dbReference type="EnsemblPlants" id="ORUFI11G13240.1"/>
    </source>
</evidence>
<dbReference type="AlphaFoldDB" id="A0A0E0R812"/>
<organism evidence="2 3">
    <name type="scientific">Oryza rufipogon</name>
    <name type="common">Brownbeard rice</name>
    <name type="synonym">Asian wild rice</name>
    <dbReference type="NCBI Taxonomy" id="4529"/>
    <lineage>
        <taxon>Eukaryota</taxon>
        <taxon>Viridiplantae</taxon>
        <taxon>Streptophyta</taxon>
        <taxon>Embryophyta</taxon>
        <taxon>Tracheophyta</taxon>
        <taxon>Spermatophyta</taxon>
        <taxon>Magnoliopsida</taxon>
        <taxon>Liliopsida</taxon>
        <taxon>Poales</taxon>
        <taxon>Poaceae</taxon>
        <taxon>BOP clade</taxon>
        <taxon>Oryzoideae</taxon>
        <taxon>Oryzeae</taxon>
        <taxon>Oryzinae</taxon>
        <taxon>Oryza</taxon>
    </lineage>
</organism>
<sequence>MAKCMTYTHQGVMLFFLVLLVCSAIPAQIRVTCVLFSSFSLHRHDKHTTSYTSIGQNTNKIRSDMLMGVKGRNGFLGLDYKPDHCVQTRGGFYCCSLDQLCYPTLEGCLPNCTPPKVHRGSQLTSD</sequence>
<dbReference type="PANTHER" id="PTHR48158">
    <property type="entry name" value="OS11G0453550 PROTEIN"/>
    <property type="match status" value="1"/>
</dbReference>
<evidence type="ECO:0000313" key="3">
    <source>
        <dbReference type="Proteomes" id="UP000008022"/>
    </source>
</evidence>
<evidence type="ECO:0000256" key="1">
    <source>
        <dbReference type="SAM" id="SignalP"/>
    </source>
</evidence>
<protein>
    <recommendedName>
        <fullName evidence="4">Embryo surrounding factor 1 brassicaceae domain-containing protein</fullName>
    </recommendedName>
</protein>
<proteinExistence type="predicted"/>
<reference evidence="3" key="1">
    <citation type="submission" date="2013-06" db="EMBL/GenBank/DDBJ databases">
        <authorList>
            <person name="Zhao Q."/>
        </authorList>
    </citation>
    <scope>NUCLEOTIDE SEQUENCE</scope>
    <source>
        <strain evidence="3">cv. W1943</strain>
    </source>
</reference>
<dbReference type="OMA" id="PNCTPPK"/>
<dbReference type="Gramene" id="ORUFI11G13240.1">
    <property type="protein sequence ID" value="ORUFI11G13240.1"/>
    <property type="gene ID" value="ORUFI11G13240"/>
</dbReference>
<reference evidence="2" key="2">
    <citation type="submission" date="2015-06" db="UniProtKB">
        <authorList>
            <consortium name="EnsemblPlants"/>
        </authorList>
    </citation>
    <scope>IDENTIFICATION</scope>
</reference>
<dbReference type="PANTHER" id="PTHR48158:SF1">
    <property type="entry name" value="OS11G0453550 PROTEIN"/>
    <property type="match status" value="1"/>
</dbReference>
<name>A0A0E0R812_ORYRU</name>
<keyword evidence="3" id="KW-1185">Reference proteome</keyword>
<dbReference type="Proteomes" id="UP000008022">
    <property type="component" value="Unassembled WGS sequence"/>
</dbReference>
<evidence type="ECO:0008006" key="4">
    <source>
        <dbReference type="Google" id="ProtNLM"/>
    </source>
</evidence>
<dbReference type="HOGENOM" id="CLU_153463_0_0_1"/>
<feature type="chain" id="PRO_5002372081" description="Embryo surrounding factor 1 brassicaceae domain-containing protein" evidence="1">
    <location>
        <begin position="25"/>
        <end position="126"/>
    </location>
</feature>
<keyword evidence="1" id="KW-0732">Signal</keyword>
<dbReference type="EnsemblPlants" id="ORUFI11G13240.1">
    <property type="protein sequence ID" value="ORUFI11G13240.1"/>
    <property type="gene ID" value="ORUFI11G13240"/>
</dbReference>